<dbReference type="EMBL" id="BEZZ01082372">
    <property type="protein sequence ID" value="GCC42853.1"/>
    <property type="molecule type" value="Genomic_DNA"/>
</dbReference>
<dbReference type="InterPro" id="IPR027417">
    <property type="entry name" value="P-loop_NTPase"/>
</dbReference>
<keyword evidence="4" id="KW-1185">Reference proteome</keyword>
<evidence type="ECO:0000259" key="2">
    <source>
        <dbReference type="Pfam" id="PF00350"/>
    </source>
</evidence>
<dbReference type="SUPFAM" id="SSF52540">
    <property type="entry name" value="P-loop containing nucleoside triphosphate hydrolases"/>
    <property type="match status" value="1"/>
</dbReference>
<dbReference type="GO" id="GO:0048312">
    <property type="term" value="P:intracellular distribution of mitochondria"/>
    <property type="evidence" value="ECO:0007669"/>
    <property type="project" value="TreeGrafter"/>
</dbReference>
<dbReference type="OMA" id="VQIRNMI"/>
<proteinExistence type="predicted"/>
<dbReference type="GO" id="GO:0005739">
    <property type="term" value="C:mitochondrion"/>
    <property type="evidence" value="ECO:0007669"/>
    <property type="project" value="TreeGrafter"/>
</dbReference>
<protein>
    <recommendedName>
        <fullName evidence="2">Dynamin N-terminal domain-containing protein</fullName>
    </recommendedName>
</protein>
<dbReference type="OrthoDB" id="5061070at2759"/>
<evidence type="ECO:0000256" key="1">
    <source>
        <dbReference type="SAM" id="MobiDB-lite"/>
    </source>
</evidence>
<dbReference type="GO" id="GO:0016020">
    <property type="term" value="C:membrane"/>
    <property type="evidence" value="ECO:0007669"/>
    <property type="project" value="TreeGrafter"/>
</dbReference>
<accession>A0A401TJR3</accession>
<evidence type="ECO:0000313" key="3">
    <source>
        <dbReference type="EMBL" id="GCC42853.1"/>
    </source>
</evidence>
<dbReference type="Proteomes" id="UP000287033">
    <property type="component" value="Unassembled WGS sequence"/>
</dbReference>
<reference evidence="3 4" key="1">
    <citation type="journal article" date="2018" name="Nat. Ecol. Evol.">
        <title>Shark genomes provide insights into elasmobranch evolution and the origin of vertebrates.</title>
        <authorList>
            <person name="Hara Y"/>
            <person name="Yamaguchi K"/>
            <person name="Onimaru K"/>
            <person name="Kadota M"/>
            <person name="Koyanagi M"/>
            <person name="Keeley SD"/>
            <person name="Tatsumi K"/>
            <person name="Tanaka K"/>
            <person name="Motone F"/>
            <person name="Kageyama Y"/>
            <person name="Nozu R"/>
            <person name="Adachi N"/>
            <person name="Nishimura O"/>
            <person name="Nakagawa R"/>
            <person name="Tanegashima C"/>
            <person name="Kiyatake I"/>
            <person name="Matsumoto R"/>
            <person name="Murakumo K"/>
            <person name="Nishida K"/>
            <person name="Terakita A"/>
            <person name="Kuratani S"/>
            <person name="Sato K"/>
            <person name="Hyodo S Kuraku.S."/>
        </authorList>
    </citation>
    <scope>NUCLEOTIDE SEQUENCE [LARGE SCALE GENOMIC DNA]</scope>
</reference>
<dbReference type="GO" id="GO:0016559">
    <property type="term" value="P:peroxisome fission"/>
    <property type="evidence" value="ECO:0007669"/>
    <property type="project" value="TreeGrafter"/>
</dbReference>
<dbReference type="STRING" id="137246.A0A401TJR3"/>
<organism evidence="3 4">
    <name type="scientific">Chiloscyllium punctatum</name>
    <name type="common">Brownbanded bambooshark</name>
    <name type="synonym">Hemiscyllium punctatum</name>
    <dbReference type="NCBI Taxonomy" id="137246"/>
    <lineage>
        <taxon>Eukaryota</taxon>
        <taxon>Metazoa</taxon>
        <taxon>Chordata</taxon>
        <taxon>Craniata</taxon>
        <taxon>Vertebrata</taxon>
        <taxon>Chondrichthyes</taxon>
        <taxon>Elasmobranchii</taxon>
        <taxon>Galeomorphii</taxon>
        <taxon>Galeoidea</taxon>
        <taxon>Orectolobiformes</taxon>
        <taxon>Hemiscylliidae</taxon>
        <taxon>Chiloscyllium</taxon>
    </lineage>
</organism>
<dbReference type="PANTHER" id="PTHR11566:SF50">
    <property type="entry name" value="DYNAMIN-1-LIKE PROTEIN ISOFORM X1"/>
    <property type="match status" value="1"/>
</dbReference>
<dbReference type="GO" id="GO:0003924">
    <property type="term" value="F:GTPase activity"/>
    <property type="evidence" value="ECO:0007669"/>
    <property type="project" value="TreeGrafter"/>
</dbReference>
<dbReference type="Pfam" id="PF00350">
    <property type="entry name" value="Dynamin_N"/>
    <property type="match status" value="1"/>
</dbReference>
<sequence length="83" mass="8865">MGAVLSLQVPVGDQPADIEQQVREMLALYISHPNSLILAVTAANTDLATSEALKLARDVDPDGRQVYRGGRRKPDRSLGGPSP</sequence>
<dbReference type="GO" id="GO:0000266">
    <property type="term" value="P:mitochondrial fission"/>
    <property type="evidence" value="ECO:0007669"/>
    <property type="project" value="TreeGrafter"/>
</dbReference>
<dbReference type="InterPro" id="IPR045063">
    <property type="entry name" value="Dynamin_N"/>
</dbReference>
<dbReference type="AlphaFoldDB" id="A0A401TJR3"/>
<comment type="caution">
    <text evidence="3">The sequence shown here is derived from an EMBL/GenBank/DDBJ whole genome shotgun (WGS) entry which is preliminary data.</text>
</comment>
<dbReference type="PANTHER" id="PTHR11566">
    <property type="entry name" value="DYNAMIN"/>
    <property type="match status" value="1"/>
</dbReference>
<dbReference type="GO" id="GO:0008017">
    <property type="term" value="F:microtubule binding"/>
    <property type="evidence" value="ECO:0007669"/>
    <property type="project" value="TreeGrafter"/>
</dbReference>
<feature type="region of interest" description="Disordered" evidence="1">
    <location>
        <begin position="61"/>
        <end position="83"/>
    </location>
</feature>
<name>A0A401TJR3_CHIPU</name>
<dbReference type="GO" id="GO:0005874">
    <property type="term" value="C:microtubule"/>
    <property type="evidence" value="ECO:0007669"/>
    <property type="project" value="TreeGrafter"/>
</dbReference>
<feature type="domain" description="Dynamin N-terminal" evidence="2">
    <location>
        <begin position="10"/>
        <end position="65"/>
    </location>
</feature>
<dbReference type="GO" id="GO:0006897">
    <property type="term" value="P:endocytosis"/>
    <property type="evidence" value="ECO:0007669"/>
    <property type="project" value="TreeGrafter"/>
</dbReference>
<gene>
    <name evidence="3" type="ORF">chiPu_0026551</name>
</gene>
<dbReference type="InterPro" id="IPR022812">
    <property type="entry name" value="Dynamin"/>
</dbReference>
<evidence type="ECO:0000313" key="4">
    <source>
        <dbReference type="Proteomes" id="UP000287033"/>
    </source>
</evidence>
<dbReference type="Gene3D" id="3.40.50.300">
    <property type="entry name" value="P-loop containing nucleotide triphosphate hydrolases"/>
    <property type="match status" value="1"/>
</dbReference>